<protein>
    <submittedName>
        <fullName evidence="1">Uncharacterized protein</fullName>
    </submittedName>
</protein>
<dbReference type="EMBL" id="CP097502">
    <property type="protein sequence ID" value="URD75798.1"/>
    <property type="molecule type" value="Genomic_DNA"/>
</dbReference>
<proteinExistence type="predicted"/>
<dbReference type="Proteomes" id="UP001055439">
    <property type="component" value="Chromosome 1"/>
</dbReference>
<organism evidence="1 2">
    <name type="scientific">Musa troglodytarum</name>
    <name type="common">fe'i banana</name>
    <dbReference type="NCBI Taxonomy" id="320322"/>
    <lineage>
        <taxon>Eukaryota</taxon>
        <taxon>Viridiplantae</taxon>
        <taxon>Streptophyta</taxon>
        <taxon>Embryophyta</taxon>
        <taxon>Tracheophyta</taxon>
        <taxon>Spermatophyta</taxon>
        <taxon>Magnoliopsida</taxon>
        <taxon>Liliopsida</taxon>
        <taxon>Zingiberales</taxon>
        <taxon>Musaceae</taxon>
        <taxon>Musa</taxon>
    </lineage>
</organism>
<dbReference type="AlphaFoldDB" id="A0A9E7EH54"/>
<sequence length="60" mass="6670">MSASPDGGIRHVIWSASDVPRNPIESSSRLRNTMADTISSVIIEPNCRILLQVTFQRVFV</sequence>
<evidence type="ECO:0000313" key="2">
    <source>
        <dbReference type="Proteomes" id="UP001055439"/>
    </source>
</evidence>
<reference evidence="1" key="1">
    <citation type="submission" date="2022-05" db="EMBL/GenBank/DDBJ databases">
        <title>The Musa troglodytarum L. genome provides insights into the mechanism of non-climacteric behaviour and enrichment of carotenoids.</title>
        <authorList>
            <person name="Wang J."/>
        </authorList>
    </citation>
    <scope>NUCLEOTIDE SEQUENCE</scope>
    <source>
        <tissue evidence="1">Leaf</tissue>
    </source>
</reference>
<evidence type="ECO:0000313" key="1">
    <source>
        <dbReference type="EMBL" id="URD75798.1"/>
    </source>
</evidence>
<keyword evidence="2" id="KW-1185">Reference proteome</keyword>
<gene>
    <name evidence="1" type="ORF">MUK42_09559</name>
</gene>
<name>A0A9E7EH54_9LILI</name>
<accession>A0A9E7EH54</accession>